<dbReference type="SMART" id="SM00184">
    <property type="entry name" value="RING"/>
    <property type="match status" value="1"/>
</dbReference>
<dbReference type="InterPro" id="IPR001841">
    <property type="entry name" value="Znf_RING"/>
</dbReference>
<dbReference type="GO" id="GO:0043161">
    <property type="term" value="P:proteasome-mediated ubiquitin-dependent protein catabolic process"/>
    <property type="evidence" value="ECO:0007669"/>
    <property type="project" value="TreeGrafter"/>
</dbReference>
<dbReference type="PANTHER" id="PTHR22763">
    <property type="entry name" value="RING ZINC FINGER PROTEIN"/>
    <property type="match status" value="1"/>
</dbReference>
<keyword evidence="5" id="KW-0812">Transmembrane</keyword>
<dbReference type="Proteomes" id="UP000075885">
    <property type="component" value="Unassembled WGS sequence"/>
</dbReference>
<reference evidence="7" key="2">
    <citation type="submission" date="2020-05" db="UniProtKB">
        <authorList>
            <consortium name="EnsemblMetazoa"/>
        </authorList>
    </citation>
    <scope>IDENTIFICATION</scope>
    <source>
        <strain evidence="7">Epiroticus2</strain>
    </source>
</reference>
<evidence type="ECO:0000313" key="7">
    <source>
        <dbReference type="EnsemblMetazoa" id="AEPI006261-PA"/>
    </source>
</evidence>
<feature type="transmembrane region" description="Helical" evidence="5">
    <location>
        <begin position="6"/>
        <end position="27"/>
    </location>
</feature>
<evidence type="ECO:0000256" key="2">
    <source>
        <dbReference type="ARBA" id="ARBA00022771"/>
    </source>
</evidence>
<proteinExistence type="predicted"/>
<evidence type="ECO:0000256" key="5">
    <source>
        <dbReference type="SAM" id="Phobius"/>
    </source>
</evidence>
<dbReference type="SUPFAM" id="SSF57850">
    <property type="entry name" value="RING/U-box"/>
    <property type="match status" value="1"/>
</dbReference>
<keyword evidence="8" id="KW-1185">Reference proteome</keyword>
<reference evidence="8" key="1">
    <citation type="submission" date="2013-03" db="EMBL/GenBank/DDBJ databases">
        <title>The Genome Sequence of Anopheles epiroticus epiroticus2.</title>
        <authorList>
            <consortium name="The Broad Institute Genomics Platform"/>
            <person name="Neafsey D.E."/>
            <person name="Howell P."/>
            <person name="Walker B."/>
            <person name="Young S.K."/>
            <person name="Zeng Q."/>
            <person name="Gargeya S."/>
            <person name="Fitzgerald M."/>
            <person name="Haas B."/>
            <person name="Abouelleil A."/>
            <person name="Allen A.W."/>
            <person name="Alvarado L."/>
            <person name="Arachchi H.M."/>
            <person name="Berlin A.M."/>
            <person name="Chapman S.B."/>
            <person name="Gainer-Dewar J."/>
            <person name="Goldberg J."/>
            <person name="Griggs A."/>
            <person name="Gujja S."/>
            <person name="Hansen M."/>
            <person name="Howarth C."/>
            <person name="Imamovic A."/>
            <person name="Ireland A."/>
            <person name="Larimer J."/>
            <person name="McCowan C."/>
            <person name="Murphy C."/>
            <person name="Pearson M."/>
            <person name="Poon T.W."/>
            <person name="Priest M."/>
            <person name="Roberts A."/>
            <person name="Saif S."/>
            <person name="Shea T."/>
            <person name="Sisk P."/>
            <person name="Sykes S."/>
            <person name="Wortman J."/>
            <person name="Nusbaum C."/>
            <person name="Birren B."/>
        </authorList>
    </citation>
    <scope>NUCLEOTIDE SEQUENCE [LARGE SCALE GENOMIC DNA]</scope>
    <source>
        <strain evidence="8">Epiroticus2</strain>
    </source>
</reference>
<keyword evidence="5" id="KW-0472">Membrane</keyword>
<keyword evidence="3" id="KW-0862">Zinc</keyword>
<name>A0A182PH52_9DIPT</name>
<dbReference type="InterPro" id="IPR013083">
    <property type="entry name" value="Znf_RING/FYVE/PHD"/>
</dbReference>
<dbReference type="PROSITE" id="PS50089">
    <property type="entry name" value="ZF_RING_2"/>
    <property type="match status" value="1"/>
</dbReference>
<dbReference type="Pfam" id="PF13639">
    <property type="entry name" value="zf-RING_2"/>
    <property type="match status" value="1"/>
</dbReference>
<dbReference type="EnsemblMetazoa" id="AEPI006261-RA">
    <property type="protein sequence ID" value="AEPI006261-PA"/>
    <property type="gene ID" value="AEPI006261"/>
</dbReference>
<sequence length="108" mass="12549">MVLPQILTFATSLSIVALAAIGLIYYFENHTEQRRAHTRGSGNNTRHRSELTNNYNPQDEEDIYCTICLEEIGPTTRFTAPCKHSFHQKCLYQWMVNKQECPNCRKQI</sequence>
<keyword evidence="1" id="KW-0479">Metal-binding</keyword>
<evidence type="ECO:0000256" key="3">
    <source>
        <dbReference type="ARBA" id="ARBA00022833"/>
    </source>
</evidence>
<dbReference type="STRING" id="199890.A0A182PH52"/>
<keyword evidence="5" id="KW-1133">Transmembrane helix</keyword>
<keyword evidence="2 4" id="KW-0863">Zinc-finger</keyword>
<dbReference type="InterPro" id="IPR050731">
    <property type="entry name" value="HRD1_E3_ubiq-ligases"/>
</dbReference>
<feature type="domain" description="RING-type" evidence="6">
    <location>
        <begin position="65"/>
        <end position="105"/>
    </location>
</feature>
<evidence type="ECO:0000259" key="6">
    <source>
        <dbReference type="PROSITE" id="PS50089"/>
    </source>
</evidence>
<dbReference type="Gene3D" id="3.30.40.10">
    <property type="entry name" value="Zinc/RING finger domain, C3HC4 (zinc finger)"/>
    <property type="match status" value="1"/>
</dbReference>
<dbReference type="GO" id="GO:0012505">
    <property type="term" value="C:endomembrane system"/>
    <property type="evidence" value="ECO:0007669"/>
    <property type="project" value="TreeGrafter"/>
</dbReference>
<dbReference type="GO" id="GO:0061630">
    <property type="term" value="F:ubiquitin protein ligase activity"/>
    <property type="evidence" value="ECO:0007669"/>
    <property type="project" value="TreeGrafter"/>
</dbReference>
<accession>A0A182PH52</accession>
<evidence type="ECO:0000256" key="1">
    <source>
        <dbReference type="ARBA" id="ARBA00022723"/>
    </source>
</evidence>
<dbReference type="GO" id="GO:0008270">
    <property type="term" value="F:zinc ion binding"/>
    <property type="evidence" value="ECO:0007669"/>
    <property type="project" value="UniProtKB-KW"/>
</dbReference>
<evidence type="ECO:0000256" key="4">
    <source>
        <dbReference type="PROSITE-ProRule" id="PRU00175"/>
    </source>
</evidence>
<dbReference type="AlphaFoldDB" id="A0A182PH52"/>
<evidence type="ECO:0000313" key="8">
    <source>
        <dbReference type="Proteomes" id="UP000075885"/>
    </source>
</evidence>
<dbReference type="VEuPathDB" id="VectorBase:AEPI006261"/>
<organism evidence="7 8">
    <name type="scientific">Anopheles epiroticus</name>
    <dbReference type="NCBI Taxonomy" id="199890"/>
    <lineage>
        <taxon>Eukaryota</taxon>
        <taxon>Metazoa</taxon>
        <taxon>Ecdysozoa</taxon>
        <taxon>Arthropoda</taxon>
        <taxon>Hexapoda</taxon>
        <taxon>Insecta</taxon>
        <taxon>Pterygota</taxon>
        <taxon>Neoptera</taxon>
        <taxon>Endopterygota</taxon>
        <taxon>Diptera</taxon>
        <taxon>Nematocera</taxon>
        <taxon>Culicoidea</taxon>
        <taxon>Culicidae</taxon>
        <taxon>Anophelinae</taxon>
        <taxon>Anopheles</taxon>
    </lineage>
</organism>
<protein>
    <recommendedName>
        <fullName evidence="6">RING-type domain-containing protein</fullName>
    </recommendedName>
</protein>